<feature type="domain" description="B12-binding" evidence="6">
    <location>
        <begin position="1"/>
        <end position="125"/>
    </location>
</feature>
<feature type="non-terminal residue" evidence="8">
    <location>
        <position position="1"/>
    </location>
</feature>
<dbReference type="SFLD" id="SFLDS00029">
    <property type="entry name" value="Radical_SAM"/>
    <property type="match status" value="1"/>
</dbReference>
<dbReference type="SFLD" id="SFLDG01082">
    <property type="entry name" value="B12-binding_domain_containing"/>
    <property type="match status" value="1"/>
</dbReference>
<dbReference type="PROSITE" id="PS51332">
    <property type="entry name" value="B12_BINDING"/>
    <property type="match status" value="1"/>
</dbReference>
<keyword evidence="5" id="KW-0411">Iron-sulfur</keyword>
<dbReference type="GO" id="GO:0031419">
    <property type="term" value="F:cobalamin binding"/>
    <property type="evidence" value="ECO:0007669"/>
    <property type="project" value="InterPro"/>
</dbReference>
<name>A0A0F9RBS5_9ZZZZ</name>
<evidence type="ECO:0000259" key="7">
    <source>
        <dbReference type="PROSITE" id="PS51918"/>
    </source>
</evidence>
<protein>
    <submittedName>
        <fullName evidence="8">Uncharacterized protein</fullName>
    </submittedName>
</protein>
<dbReference type="Gene3D" id="3.80.30.20">
    <property type="entry name" value="tm_1862 like domain"/>
    <property type="match status" value="1"/>
</dbReference>
<feature type="domain" description="Radical SAM core" evidence="7">
    <location>
        <begin position="136"/>
        <end position="381"/>
    </location>
</feature>
<dbReference type="GO" id="GO:0003824">
    <property type="term" value="F:catalytic activity"/>
    <property type="evidence" value="ECO:0007669"/>
    <property type="project" value="InterPro"/>
</dbReference>
<keyword evidence="4" id="KW-0408">Iron</keyword>
<comment type="caution">
    <text evidence="8">The sequence shown here is derived from an EMBL/GenBank/DDBJ whole genome shotgun (WGS) entry which is preliminary data.</text>
</comment>
<evidence type="ECO:0000313" key="8">
    <source>
        <dbReference type="EMBL" id="KKN22611.1"/>
    </source>
</evidence>
<reference evidence="8" key="1">
    <citation type="journal article" date="2015" name="Nature">
        <title>Complex archaea that bridge the gap between prokaryotes and eukaryotes.</title>
        <authorList>
            <person name="Spang A."/>
            <person name="Saw J.H."/>
            <person name="Jorgensen S.L."/>
            <person name="Zaremba-Niedzwiedzka K."/>
            <person name="Martijn J."/>
            <person name="Lind A.E."/>
            <person name="van Eijk R."/>
            <person name="Schleper C."/>
            <person name="Guy L."/>
            <person name="Ettema T.J."/>
        </authorList>
    </citation>
    <scope>NUCLEOTIDE SEQUENCE</scope>
</reference>
<dbReference type="PROSITE" id="PS51918">
    <property type="entry name" value="RADICAL_SAM"/>
    <property type="match status" value="1"/>
</dbReference>
<dbReference type="SMART" id="SM00729">
    <property type="entry name" value="Elp3"/>
    <property type="match status" value="1"/>
</dbReference>
<evidence type="ECO:0000256" key="2">
    <source>
        <dbReference type="ARBA" id="ARBA00022691"/>
    </source>
</evidence>
<accession>A0A0F9RBS5</accession>
<evidence type="ECO:0000256" key="5">
    <source>
        <dbReference type="ARBA" id="ARBA00023014"/>
    </source>
</evidence>
<comment type="cofactor">
    <cofactor evidence="1">
        <name>[4Fe-4S] cluster</name>
        <dbReference type="ChEBI" id="CHEBI:49883"/>
    </cofactor>
</comment>
<dbReference type="SUPFAM" id="SSF102114">
    <property type="entry name" value="Radical SAM enzymes"/>
    <property type="match status" value="1"/>
</dbReference>
<keyword evidence="2" id="KW-0949">S-adenosyl-L-methionine</keyword>
<proteinExistence type="predicted"/>
<dbReference type="GO" id="GO:0051536">
    <property type="term" value="F:iron-sulfur cluster binding"/>
    <property type="evidence" value="ECO:0007669"/>
    <property type="project" value="UniProtKB-KW"/>
</dbReference>
<organism evidence="8">
    <name type="scientific">marine sediment metagenome</name>
    <dbReference type="NCBI Taxonomy" id="412755"/>
    <lineage>
        <taxon>unclassified sequences</taxon>
        <taxon>metagenomes</taxon>
        <taxon>ecological metagenomes</taxon>
    </lineage>
</organism>
<dbReference type="InterPro" id="IPR023404">
    <property type="entry name" value="rSAM_horseshoe"/>
</dbReference>
<dbReference type="InterPro" id="IPR058240">
    <property type="entry name" value="rSAM_sf"/>
</dbReference>
<dbReference type="InterPro" id="IPR007197">
    <property type="entry name" value="rSAM"/>
</dbReference>
<dbReference type="EMBL" id="LAZR01003044">
    <property type="protein sequence ID" value="KKN22611.1"/>
    <property type="molecule type" value="Genomic_DNA"/>
</dbReference>
<dbReference type="AlphaFoldDB" id="A0A0F9RBS5"/>
<dbReference type="InterPro" id="IPR051198">
    <property type="entry name" value="BchE-like"/>
</dbReference>
<dbReference type="PANTHER" id="PTHR43409">
    <property type="entry name" value="ANAEROBIC MAGNESIUM-PROTOPORPHYRIN IX MONOMETHYL ESTER CYCLASE-RELATED"/>
    <property type="match status" value="1"/>
</dbReference>
<gene>
    <name evidence="8" type="ORF">LCGC14_0913200</name>
</gene>
<dbReference type="InterPro" id="IPR006158">
    <property type="entry name" value="Cobalamin-bd"/>
</dbReference>
<dbReference type="Pfam" id="PF04055">
    <property type="entry name" value="Radical_SAM"/>
    <property type="match status" value="1"/>
</dbReference>
<dbReference type="Gene3D" id="3.40.50.280">
    <property type="entry name" value="Cobalamin-binding domain"/>
    <property type="match status" value="1"/>
</dbReference>
<dbReference type="Pfam" id="PF02310">
    <property type="entry name" value="B12-binding"/>
    <property type="match status" value="1"/>
</dbReference>
<evidence type="ECO:0000256" key="3">
    <source>
        <dbReference type="ARBA" id="ARBA00022723"/>
    </source>
</evidence>
<evidence type="ECO:0000259" key="6">
    <source>
        <dbReference type="PROSITE" id="PS51332"/>
    </source>
</evidence>
<dbReference type="InterPro" id="IPR006638">
    <property type="entry name" value="Elp3/MiaA/NifB-like_rSAM"/>
</dbReference>
<sequence>FYPGVHHGLAQIFAVLKESGNDVSLHHIKKKPSRNQILEVIQRENPDLVGFTAVTNQINNVDIWSRWIKEEFTTPTICGGVHATLRPDEVKALDGIDIVQAGEGDYFLGDPGKVIENLDKLPYADYSLFDCEKMLKDRNGDFAIMVSRGCPYNCSYCCNHALRKVHKGKYFRYRSVDSVLNQMGLLVSRYPIKRFNFADDIFGILREWVFEFCEKYPKHFDLEFECNLRPETVDEKLLTALKSANCNQVDMGIEVGNEWLRTKVLNRKVSNKQILNAFRLAEEVGLKTRAYNMIGLPYETVDMVKETIKLNEMSNPTHTAIFYFYPYPGTRLYDVCKKEGYLSDKKATSYVTDTILNLPTISNKELDRLYTKFYSYMIGKEIKTLHPVIKYPMSLFCKGLIGILGKRAIQLIMRLYLRLSFLCAMSKRG</sequence>
<keyword evidence="3" id="KW-0479">Metal-binding</keyword>
<dbReference type="CDD" id="cd01335">
    <property type="entry name" value="Radical_SAM"/>
    <property type="match status" value="1"/>
</dbReference>
<evidence type="ECO:0000256" key="4">
    <source>
        <dbReference type="ARBA" id="ARBA00023004"/>
    </source>
</evidence>
<evidence type="ECO:0000256" key="1">
    <source>
        <dbReference type="ARBA" id="ARBA00001966"/>
    </source>
</evidence>
<dbReference type="GO" id="GO:0046872">
    <property type="term" value="F:metal ion binding"/>
    <property type="evidence" value="ECO:0007669"/>
    <property type="project" value="UniProtKB-KW"/>
</dbReference>